<evidence type="ECO:0000256" key="1">
    <source>
        <dbReference type="ARBA" id="ARBA00022729"/>
    </source>
</evidence>
<keyword evidence="4" id="KW-0472">Membrane</keyword>
<dbReference type="GO" id="GO:0009897">
    <property type="term" value="C:external side of plasma membrane"/>
    <property type="evidence" value="ECO:0007669"/>
    <property type="project" value="TreeGrafter"/>
</dbReference>
<dbReference type="GO" id="GO:0004888">
    <property type="term" value="F:transmembrane signaling receptor activity"/>
    <property type="evidence" value="ECO:0007669"/>
    <property type="project" value="TreeGrafter"/>
</dbReference>
<dbReference type="GO" id="GO:0006955">
    <property type="term" value="P:immune response"/>
    <property type="evidence" value="ECO:0007669"/>
    <property type="project" value="TreeGrafter"/>
</dbReference>
<keyword evidence="8" id="KW-1185">Reference proteome</keyword>
<feature type="region of interest" description="Disordered" evidence="3">
    <location>
        <begin position="253"/>
        <end position="273"/>
    </location>
</feature>
<dbReference type="PROSITE" id="PS50835">
    <property type="entry name" value="IG_LIKE"/>
    <property type="match status" value="1"/>
</dbReference>
<dbReference type="InterPro" id="IPR013783">
    <property type="entry name" value="Ig-like_fold"/>
</dbReference>
<dbReference type="SUPFAM" id="SSF48726">
    <property type="entry name" value="Immunoglobulin"/>
    <property type="match status" value="2"/>
</dbReference>
<dbReference type="InterPro" id="IPR050488">
    <property type="entry name" value="Ig_Fc_receptor"/>
</dbReference>
<keyword evidence="4" id="KW-1133">Transmembrane helix</keyword>
<feature type="compositionally biased region" description="Pro residues" evidence="3">
    <location>
        <begin position="207"/>
        <end position="219"/>
    </location>
</feature>
<accession>A0A8P4KA14</accession>
<dbReference type="Proteomes" id="UP000694389">
    <property type="component" value="Unassembled WGS sequence"/>
</dbReference>
<feature type="region of interest" description="Disordered" evidence="3">
    <location>
        <begin position="198"/>
        <end position="219"/>
    </location>
</feature>
<evidence type="ECO:0000256" key="3">
    <source>
        <dbReference type="SAM" id="MobiDB-lite"/>
    </source>
</evidence>
<dbReference type="AlphaFoldDB" id="A0A8P4KA14"/>
<keyword evidence="2" id="KW-1015">Disulfide bond</keyword>
<dbReference type="Ensembl" id="ENSDLAT00005088438.1">
    <property type="protein sequence ID" value="ENSDLAP00005070343.1"/>
    <property type="gene ID" value="ENSDLAG00005027458.1"/>
</dbReference>
<keyword evidence="1 5" id="KW-0732">Signal</keyword>
<evidence type="ECO:0000313" key="8">
    <source>
        <dbReference type="Proteomes" id="UP000694389"/>
    </source>
</evidence>
<protein>
    <recommendedName>
        <fullName evidence="6">Ig-like domain-containing protein</fullName>
    </recommendedName>
</protein>
<dbReference type="PANTHER" id="PTHR11481:SF64">
    <property type="entry name" value="FC RECEPTOR-LIKE PROTEIN 4"/>
    <property type="match status" value="1"/>
</dbReference>
<reference evidence="7" key="1">
    <citation type="submission" date="2025-08" db="UniProtKB">
        <authorList>
            <consortium name="Ensembl"/>
        </authorList>
    </citation>
    <scope>IDENTIFICATION</scope>
</reference>
<gene>
    <name evidence="7" type="primary">LOC127379592</name>
</gene>
<keyword evidence="4" id="KW-0812">Transmembrane</keyword>
<dbReference type="Gene3D" id="2.60.40.10">
    <property type="entry name" value="Immunoglobulins"/>
    <property type="match status" value="2"/>
</dbReference>
<evidence type="ECO:0000313" key="7">
    <source>
        <dbReference type="Ensembl" id="ENSDLAP00005070343.1"/>
    </source>
</evidence>
<feature type="signal peptide" evidence="5">
    <location>
        <begin position="1"/>
        <end position="26"/>
    </location>
</feature>
<sequence>MAVTALCSRLMISVVVLVAHVQNSYCAQKDGAAFPRILPNRLQFFEYDSITFNCEFDDSAEWRVMRTLKETPTNISNWVTSAGSGTIKPAFSSDSGEYWCEDGDGLKSNAVNITVTAGSVFLESPVLPVEEGDNVTLHCQKKKSSSDLIADFYKDGLCIKTGYKGSMTLYNVSTSEEGLYKCNISGAGQSPESRLLVREPDEGTRPSPSPSPDPLTSPSPDPLTPLWIAGTSLLVALLLLVLGLGLLKCRTHRSTEDKAEGSTTRVSGGDSVLHPQDATYAVVKKPRRGKDSGGDLDTQHNVTYASVKRKEREPSVSKAATKPCLPEDRVVYSSLNFMEGQHNSCCTSAT</sequence>
<feature type="transmembrane region" description="Helical" evidence="4">
    <location>
        <begin position="226"/>
        <end position="247"/>
    </location>
</feature>
<name>A0A8P4KA14_DICLA</name>
<dbReference type="PANTHER" id="PTHR11481">
    <property type="entry name" value="IMMUNOGLOBULIN FC RECEPTOR"/>
    <property type="match status" value="1"/>
</dbReference>
<evidence type="ECO:0000256" key="5">
    <source>
        <dbReference type="SAM" id="SignalP"/>
    </source>
</evidence>
<evidence type="ECO:0000256" key="4">
    <source>
        <dbReference type="SAM" id="Phobius"/>
    </source>
</evidence>
<reference evidence="7" key="2">
    <citation type="submission" date="2025-09" db="UniProtKB">
        <authorList>
            <consortium name="Ensembl"/>
        </authorList>
    </citation>
    <scope>IDENTIFICATION</scope>
</reference>
<dbReference type="SMART" id="SM00409">
    <property type="entry name" value="IG"/>
    <property type="match status" value="2"/>
</dbReference>
<dbReference type="GO" id="GO:0007166">
    <property type="term" value="P:cell surface receptor signaling pathway"/>
    <property type="evidence" value="ECO:0007669"/>
    <property type="project" value="TreeGrafter"/>
</dbReference>
<evidence type="ECO:0000259" key="6">
    <source>
        <dbReference type="PROSITE" id="PS50835"/>
    </source>
</evidence>
<dbReference type="GeneTree" id="ENSGT00940000163711"/>
<evidence type="ECO:0000256" key="2">
    <source>
        <dbReference type="ARBA" id="ARBA00023157"/>
    </source>
</evidence>
<organism evidence="7 8">
    <name type="scientific">Dicentrarchus labrax</name>
    <name type="common">European seabass</name>
    <name type="synonym">Morone labrax</name>
    <dbReference type="NCBI Taxonomy" id="13489"/>
    <lineage>
        <taxon>Eukaryota</taxon>
        <taxon>Metazoa</taxon>
        <taxon>Chordata</taxon>
        <taxon>Craniata</taxon>
        <taxon>Vertebrata</taxon>
        <taxon>Euteleostomi</taxon>
        <taxon>Actinopterygii</taxon>
        <taxon>Neopterygii</taxon>
        <taxon>Teleostei</taxon>
        <taxon>Neoteleostei</taxon>
        <taxon>Acanthomorphata</taxon>
        <taxon>Eupercaria</taxon>
        <taxon>Moronidae</taxon>
        <taxon>Dicentrarchus</taxon>
    </lineage>
</organism>
<dbReference type="InterPro" id="IPR003599">
    <property type="entry name" value="Ig_sub"/>
</dbReference>
<feature type="domain" description="Ig-like" evidence="6">
    <location>
        <begin position="129"/>
        <end position="198"/>
    </location>
</feature>
<feature type="chain" id="PRO_5035804553" description="Ig-like domain-containing protein" evidence="5">
    <location>
        <begin position="27"/>
        <end position="350"/>
    </location>
</feature>
<dbReference type="InterPro" id="IPR007110">
    <property type="entry name" value="Ig-like_dom"/>
</dbReference>
<dbReference type="InterPro" id="IPR036179">
    <property type="entry name" value="Ig-like_dom_sf"/>
</dbReference>
<proteinExistence type="predicted"/>